<name>A0A2B7Y5J7_9EURO</name>
<feature type="region of interest" description="Disordered" evidence="2">
    <location>
        <begin position="214"/>
        <end position="233"/>
    </location>
</feature>
<feature type="compositionally biased region" description="Polar residues" evidence="2">
    <location>
        <begin position="850"/>
        <end position="860"/>
    </location>
</feature>
<feature type="compositionally biased region" description="Polar residues" evidence="2">
    <location>
        <begin position="125"/>
        <end position="136"/>
    </location>
</feature>
<dbReference type="Proteomes" id="UP000223968">
    <property type="component" value="Unassembled WGS sequence"/>
</dbReference>
<evidence type="ECO:0000313" key="4">
    <source>
        <dbReference type="EMBL" id="PGH15927.1"/>
    </source>
</evidence>
<proteinExistence type="predicted"/>
<evidence type="ECO:0000256" key="2">
    <source>
        <dbReference type="SAM" id="MobiDB-lite"/>
    </source>
</evidence>
<feature type="domain" description="Xylanolytic transcriptional activator regulatory" evidence="3">
    <location>
        <begin position="387"/>
        <end position="504"/>
    </location>
</feature>
<keyword evidence="1" id="KW-0539">Nucleus</keyword>
<feature type="compositionally biased region" description="Low complexity" evidence="2">
    <location>
        <begin position="217"/>
        <end position="228"/>
    </location>
</feature>
<dbReference type="SMART" id="SM00906">
    <property type="entry name" value="Fungal_trans"/>
    <property type="match status" value="1"/>
</dbReference>
<dbReference type="CDD" id="cd12148">
    <property type="entry name" value="fungal_TF_MHR"/>
    <property type="match status" value="1"/>
</dbReference>
<keyword evidence="5" id="KW-1185">Reference proteome</keyword>
<dbReference type="PANTHER" id="PTHR47783:SF1">
    <property type="entry name" value="ZN(II)2CYS6 TRANSCRIPTION FACTOR (EUROFUNG)"/>
    <property type="match status" value="1"/>
</dbReference>
<dbReference type="EMBL" id="PDNB01000021">
    <property type="protein sequence ID" value="PGH15927.1"/>
    <property type="molecule type" value="Genomic_DNA"/>
</dbReference>
<feature type="region of interest" description="Disordered" evidence="2">
    <location>
        <begin position="837"/>
        <end position="882"/>
    </location>
</feature>
<evidence type="ECO:0000256" key="1">
    <source>
        <dbReference type="ARBA" id="ARBA00023242"/>
    </source>
</evidence>
<feature type="compositionally biased region" description="Basic and acidic residues" evidence="2">
    <location>
        <begin position="449"/>
        <end position="459"/>
    </location>
</feature>
<dbReference type="AlphaFoldDB" id="A0A2B7Y5J7"/>
<feature type="region of interest" description="Disordered" evidence="2">
    <location>
        <begin position="963"/>
        <end position="1002"/>
    </location>
</feature>
<reference evidence="4 5" key="1">
    <citation type="submission" date="2017-10" db="EMBL/GenBank/DDBJ databases">
        <title>Comparative genomics in systemic dimorphic fungi from Ajellomycetaceae.</title>
        <authorList>
            <person name="Munoz J.F."/>
            <person name="Mcewen J.G."/>
            <person name="Clay O.K."/>
            <person name="Cuomo C.A."/>
        </authorList>
    </citation>
    <scope>NUCLEOTIDE SEQUENCE [LARGE SCALE GENOMIC DNA]</scope>
    <source>
        <strain evidence="4 5">UAMH5409</strain>
    </source>
</reference>
<evidence type="ECO:0000259" key="3">
    <source>
        <dbReference type="SMART" id="SM00906"/>
    </source>
</evidence>
<accession>A0A2B7Y5J7</accession>
<dbReference type="GO" id="GO:0008270">
    <property type="term" value="F:zinc ion binding"/>
    <property type="evidence" value="ECO:0007669"/>
    <property type="project" value="InterPro"/>
</dbReference>
<organism evidence="4 5">
    <name type="scientific">Helicocarpus griseus UAMH5409</name>
    <dbReference type="NCBI Taxonomy" id="1447875"/>
    <lineage>
        <taxon>Eukaryota</taxon>
        <taxon>Fungi</taxon>
        <taxon>Dikarya</taxon>
        <taxon>Ascomycota</taxon>
        <taxon>Pezizomycotina</taxon>
        <taxon>Eurotiomycetes</taxon>
        <taxon>Eurotiomycetidae</taxon>
        <taxon>Onygenales</taxon>
        <taxon>Ajellomycetaceae</taxon>
        <taxon>Helicocarpus</taxon>
    </lineage>
</organism>
<feature type="region of interest" description="Disordered" evidence="2">
    <location>
        <begin position="432"/>
        <end position="459"/>
    </location>
</feature>
<dbReference type="STRING" id="1447875.A0A2B7Y5J7"/>
<feature type="compositionally biased region" description="Polar residues" evidence="2">
    <location>
        <begin position="103"/>
        <end position="116"/>
    </location>
</feature>
<feature type="compositionally biased region" description="Polar residues" evidence="2">
    <location>
        <begin position="963"/>
        <end position="981"/>
    </location>
</feature>
<feature type="compositionally biased region" description="Polar residues" evidence="2">
    <location>
        <begin position="993"/>
        <end position="1002"/>
    </location>
</feature>
<dbReference type="Pfam" id="PF04082">
    <property type="entry name" value="Fungal_trans"/>
    <property type="match status" value="1"/>
</dbReference>
<gene>
    <name evidence="4" type="ORF">AJ79_02094</name>
</gene>
<feature type="compositionally biased region" description="Polar residues" evidence="2">
    <location>
        <begin position="435"/>
        <end position="448"/>
    </location>
</feature>
<dbReference type="GO" id="GO:0003677">
    <property type="term" value="F:DNA binding"/>
    <property type="evidence" value="ECO:0007669"/>
    <property type="project" value="InterPro"/>
</dbReference>
<dbReference type="InterPro" id="IPR007219">
    <property type="entry name" value="XnlR_reg_dom"/>
</dbReference>
<feature type="region of interest" description="Disordered" evidence="2">
    <location>
        <begin position="760"/>
        <end position="821"/>
    </location>
</feature>
<dbReference type="GO" id="GO:0006351">
    <property type="term" value="P:DNA-templated transcription"/>
    <property type="evidence" value="ECO:0007669"/>
    <property type="project" value="InterPro"/>
</dbReference>
<dbReference type="OrthoDB" id="2354469at2759"/>
<dbReference type="PANTHER" id="PTHR47783">
    <property type="entry name" value="ZN(II)2CYS6 TRANSCRIPTION FACTOR (EUROFUNG)-RELATED"/>
    <property type="match status" value="1"/>
</dbReference>
<evidence type="ECO:0000313" key="5">
    <source>
        <dbReference type="Proteomes" id="UP000223968"/>
    </source>
</evidence>
<comment type="caution">
    <text evidence="4">The sequence shown here is derived from an EMBL/GenBank/DDBJ whole genome shotgun (WGS) entry which is preliminary data.</text>
</comment>
<protein>
    <recommendedName>
        <fullName evidence="3">Xylanolytic transcriptional activator regulatory domain-containing protein</fullName>
    </recommendedName>
</protein>
<feature type="region of interest" description="Disordered" evidence="2">
    <location>
        <begin position="102"/>
        <end position="182"/>
    </location>
</feature>
<sequence>MGSLKQRGAESLLREFTILPFNVLTDASNFAAFARIWMIHQKLICASLTVVAELVGNEKLGALGNNQCLRWLALANPKAACKTCSDYGQNCLGYKDPPDLADSTPNIGQATKSDTASSKRDKAKSTSPQLSKSALPSNVHDKTPASHGRKPASTPRDQPPGQNGHGDSAIVDSPESGRSSLLGSNHTHVPYFRYFGPTAIVPGYKQMVVRVREPKQSNPSISNESFSSVRSPKISDAAPSTSLALANSRASHSIPFYDQDDNLPVSGLVTHLCEVFFTHLGCNFPFLQRDRFLRDLKEKRVEPILVDAVCAMAARFSLHPLLTLESQNIEPGLSTKSDRKHAHQGQPFAHRAMCAVVDALSFPTLAVVQACLLLAYEEFGSNHDSGLWMYLGISIRMAQDLGIQKLEGMKFSYGRIGLSPKNIISGHGSRYNEAQLESASEPTSSPGDSTKDKKSMNRAKERERVDSFWAIFFLDRVISSGTGRPVTLRDDDIEIFFPLQSESALPNGWPGPFPPLMRIIHLYGRITDLLNAIKEVNHVTTDILKRLAGMESDLTGIYQRLSPKLHFNAANFQDYVKAGEGTNFILLHFWFHALIVLLHQPTLLHSFGGRIQQLFPNSRELSLSSAKTIADILAFAELIDAKSFIGNPFTSQPIYIAACAFLMESAYYSQPSSRTDSPPPSASTDQTTKYTLSAVETSTSSERNSNAKHTLLASAAKDNYQRCYKALKSLEVYWEGVGYILTVLDQKAKGIGDPQLYTEEEMENAVEEPPPSGTAPPGWKRTSQSSLDPTAGVTNPPVETAHQPPQATAGPPGSPRMDPSQAIGWALTGATDSAQPNLSFLYQMPPPQPNSMLRSSSTLNPPSPVEYKPVTPQTTSSSRAAGGYVPVTSQYQSSDGHLVSAQSHQRAIGSSAQYSGVSSNDIPTNSTFRLAGDSSYAHPALRTGTSTGRFQGDLEDREHLARDTSTATSYGYTVPQTNNRPAQDEHTRLPAHSNPQTGDTNTYLGGNNEIMSIESQDIDMNSLQDQTTFPFSFDGEFMPWLEYLPPDVRSYLGIHPYPR</sequence>